<dbReference type="PANTHER" id="PTHR30126:SF88">
    <property type="entry name" value="TRANSCRIPTIONAL REGULATOR-RELATED"/>
    <property type="match status" value="1"/>
</dbReference>
<name>A0AAW7XKF8_9GAMM</name>
<dbReference type="InterPro" id="IPR036388">
    <property type="entry name" value="WH-like_DNA-bd_sf"/>
</dbReference>
<accession>A0AAW7XKF8</accession>
<gene>
    <name evidence="6" type="ORF">Q4490_14595</name>
</gene>
<dbReference type="Gene3D" id="1.10.10.10">
    <property type="entry name" value="Winged helix-like DNA-binding domain superfamily/Winged helix DNA-binding domain"/>
    <property type="match status" value="1"/>
</dbReference>
<protein>
    <submittedName>
        <fullName evidence="6">LysR family transcriptional regulator</fullName>
    </submittedName>
</protein>
<keyword evidence="4" id="KW-0804">Transcription</keyword>
<organism evidence="6 7">
    <name type="scientific">Neptunomonas phycophila</name>
    <dbReference type="NCBI Taxonomy" id="1572645"/>
    <lineage>
        <taxon>Bacteria</taxon>
        <taxon>Pseudomonadati</taxon>
        <taxon>Pseudomonadota</taxon>
        <taxon>Gammaproteobacteria</taxon>
        <taxon>Oceanospirillales</taxon>
        <taxon>Oceanospirillaceae</taxon>
        <taxon>Neptunomonas</taxon>
    </lineage>
</organism>
<comment type="similarity">
    <text evidence="1">Belongs to the LysR transcriptional regulatory family.</text>
</comment>
<reference evidence="6" key="1">
    <citation type="submission" date="2023-07" db="EMBL/GenBank/DDBJ databases">
        <title>Genome content predicts the carbon catabolic preferences of heterotrophic bacteria.</title>
        <authorList>
            <person name="Gralka M."/>
        </authorList>
    </citation>
    <scope>NUCLEOTIDE SEQUENCE</scope>
    <source>
        <strain evidence="6">I2M16</strain>
    </source>
</reference>
<dbReference type="InterPro" id="IPR005119">
    <property type="entry name" value="LysR_subst-bd"/>
</dbReference>
<dbReference type="GO" id="GO:0003700">
    <property type="term" value="F:DNA-binding transcription factor activity"/>
    <property type="evidence" value="ECO:0007669"/>
    <property type="project" value="InterPro"/>
</dbReference>
<evidence type="ECO:0000259" key="5">
    <source>
        <dbReference type="PROSITE" id="PS50931"/>
    </source>
</evidence>
<feature type="domain" description="HTH lysR-type" evidence="5">
    <location>
        <begin position="4"/>
        <end position="61"/>
    </location>
</feature>
<dbReference type="PROSITE" id="PS50931">
    <property type="entry name" value="HTH_LYSR"/>
    <property type="match status" value="1"/>
</dbReference>
<sequence length="301" mass="33051">MAKVTLEQWRMLRAVVEHGGFAQAASAIHKSPSSINHAIHKMESLLGVPLLEVKGRKAHLTGAGSVLLRRAERILESVQNLEALADNLSVGLETEVVIAIDQAFPERILSQVLTAFSQRYPVTRVELHETVLSGTEELMSDGKADLGITPCSLSGRLGEFLMNIDFIAVARPDHPLHHLTVLTESDLEPYRQIVVRDSSSKHSINVGWLGAQERWTASNLHTSVAWVVQGLGYAWLPLSAISTYLENGSLKPLPLLVGAKRSMDFQLYHADIDKTGEATQYLADLIIKGCDQKSTLLLPKL</sequence>
<keyword evidence="2" id="KW-0805">Transcription regulation</keyword>
<dbReference type="Gene3D" id="3.40.190.290">
    <property type="match status" value="1"/>
</dbReference>
<dbReference type="RefSeq" id="WP_303496543.1">
    <property type="nucleotide sequence ID" value="NZ_JAUOPG010000010.1"/>
</dbReference>
<dbReference type="InterPro" id="IPR036390">
    <property type="entry name" value="WH_DNA-bd_sf"/>
</dbReference>
<comment type="caution">
    <text evidence="6">The sequence shown here is derived from an EMBL/GenBank/DDBJ whole genome shotgun (WGS) entry which is preliminary data.</text>
</comment>
<dbReference type="PANTHER" id="PTHR30126">
    <property type="entry name" value="HTH-TYPE TRANSCRIPTIONAL REGULATOR"/>
    <property type="match status" value="1"/>
</dbReference>
<dbReference type="SUPFAM" id="SSF53850">
    <property type="entry name" value="Periplasmic binding protein-like II"/>
    <property type="match status" value="1"/>
</dbReference>
<evidence type="ECO:0000256" key="4">
    <source>
        <dbReference type="ARBA" id="ARBA00023163"/>
    </source>
</evidence>
<evidence type="ECO:0000313" key="7">
    <source>
        <dbReference type="Proteomes" id="UP001169862"/>
    </source>
</evidence>
<dbReference type="InterPro" id="IPR000847">
    <property type="entry name" value="LysR_HTH_N"/>
</dbReference>
<dbReference type="Pfam" id="PF03466">
    <property type="entry name" value="LysR_substrate"/>
    <property type="match status" value="1"/>
</dbReference>
<evidence type="ECO:0000256" key="2">
    <source>
        <dbReference type="ARBA" id="ARBA00023015"/>
    </source>
</evidence>
<proteinExistence type="inferred from homology"/>
<dbReference type="SUPFAM" id="SSF46785">
    <property type="entry name" value="Winged helix' DNA-binding domain"/>
    <property type="match status" value="1"/>
</dbReference>
<dbReference type="Proteomes" id="UP001169862">
    <property type="component" value="Unassembled WGS sequence"/>
</dbReference>
<keyword evidence="3" id="KW-0238">DNA-binding</keyword>
<dbReference type="Pfam" id="PF00126">
    <property type="entry name" value="HTH_1"/>
    <property type="match status" value="1"/>
</dbReference>
<dbReference type="GO" id="GO:0000976">
    <property type="term" value="F:transcription cis-regulatory region binding"/>
    <property type="evidence" value="ECO:0007669"/>
    <property type="project" value="TreeGrafter"/>
</dbReference>
<dbReference type="EMBL" id="JAUOPG010000010">
    <property type="protein sequence ID" value="MDO6454798.1"/>
    <property type="molecule type" value="Genomic_DNA"/>
</dbReference>
<evidence type="ECO:0000313" key="6">
    <source>
        <dbReference type="EMBL" id="MDO6454798.1"/>
    </source>
</evidence>
<evidence type="ECO:0000256" key="1">
    <source>
        <dbReference type="ARBA" id="ARBA00009437"/>
    </source>
</evidence>
<dbReference type="AlphaFoldDB" id="A0AAW7XKF8"/>
<evidence type="ECO:0000256" key="3">
    <source>
        <dbReference type="ARBA" id="ARBA00023125"/>
    </source>
</evidence>